<dbReference type="AlphaFoldDB" id="A0A4C1X4Q2"/>
<reference evidence="2 3" key="1">
    <citation type="journal article" date="2019" name="Commun. Biol.">
        <title>The bagworm genome reveals a unique fibroin gene that provides high tensile strength.</title>
        <authorList>
            <person name="Kono N."/>
            <person name="Nakamura H."/>
            <person name="Ohtoshi R."/>
            <person name="Tomita M."/>
            <person name="Numata K."/>
            <person name="Arakawa K."/>
        </authorList>
    </citation>
    <scope>NUCLEOTIDE SEQUENCE [LARGE SCALE GENOMIC DNA]</scope>
</reference>
<accession>A0A4C1X4Q2</accession>
<evidence type="ECO:0000313" key="2">
    <source>
        <dbReference type="EMBL" id="GBP57277.1"/>
    </source>
</evidence>
<organism evidence="2 3">
    <name type="scientific">Eumeta variegata</name>
    <name type="common">Bagworm moth</name>
    <name type="synonym">Eumeta japonica</name>
    <dbReference type="NCBI Taxonomy" id="151549"/>
    <lineage>
        <taxon>Eukaryota</taxon>
        <taxon>Metazoa</taxon>
        <taxon>Ecdysozoa</taxon>
        <taxon>Arthropoda</taxon>
        <taxon>Hexapoda</taxon>
        <taxon>Insecta</taxon>
        <taxon>Pterygota</taxon>
        <taxon>Neoptera</taxon>
        <taxon>Endopterygota</taxon>
        <taxon>Lepidoptera</taxon>
        <taxon>Glossata</taxon>
        <taxon>Ditrysia</taxon>
        <taxon>Tineoidea</taxon>
        <taxon>Psychidae</taxon>
        <taxon>Oiketicinae</taxon>
        <taxon>Eumeta</taxon>
    </lineage>
</organism>
<evidence type="ECO:0000313" key="3">
    <source>
        <dbReference type="Proteomes" id="UP000299102"/>
    </source>
</evidence>
<dbReference type="EMBL" id="BGZK01000712">
    <property type="protein sequence ID" value="GBP57277.1"/>
    <property type="molecule type" value="Genomic_DNA"/>
</dbReference>
<sequence length="316" mass="34272">MQVQGDGRSSGNDAENWPAVATAPLAPPPLAISSDEFQLCRLSVRCTYNGNIGVSGQSSKTRMRQSPALRDRADADGARRFKLHAFIYEYYARTMGMSAISIRRPTDPRFAAVSIAHHVIRGLSESFRKDVCCSASPADVESTLKSSNYLSIVERRRSRPVTARISTTYPVPAAAARAAAAAGAVLLFSAPVLTDITRPRTPRAARDRLPIRTMKDSWPHFSSGKSFRRDAVPCAGGRSTAKKTSSFFSYPIKRSTRNKSVTRLVVWCLVFVEIELPTAAGPAPSCGRLALLVPPPTDRGAAHARPGECAARRTSR</sequence>
<dbReference type="Proteomes" id="UP000299102">
    <property type="component" value="Unassembled WGS sequence"/>
</dbReference>
<keyword evidence="3" id="KW-1185">Reference proteome</keyword>
<comment type="caution">
    <text evidence="2">The sequence shown here is derived from an EMBL/GenBank/DDBJ whole genome shotgun (WGS) entry which is preliminary data.</text>
</comment>
<gene>
    <name evidence="2" type="ORF">EVAR_44094_1</name>
</gene>
<feature type="compositionally biased region" description="Polar residues" evidence="1">
    <location>
        <begin position="1"/>
        <end position="13"/>
    </location>
</feature>
<feature type="region of interest" description="Disordered" evidence="1">
    <location>
        <begin position="1"/>
        <end position="20"/>
    </location>
</feature>
<evidence type="ECO:0000256" key="1">
    <source>
        <dbReference type="SAM" id="MobiDB-lite"/>
    </source>
</evidence>
<proteinExistence type="predicted"/>
<name>A0A4C1X4Q2_EUMVA</name>
<protein>
    <submittedName>
        <fullName evidence="2">Uncharacterized protein</fullName>
    </submittedName>
</protein>
<feature type="region of interest" description="Disordered" evidence="1">
    <location>
        <begin position="297"/>
        <end position="316"/>
    </location>
</feature>